<dbReference type="EMBL" id="VSSQ01103699">
    <property type="protein sequence ID" value="MPN44522.1"/>
    <property type="molecule type" value="Genomic_DNA"/>
</dbReference>
<proteinExistence type="predicted"/>
<reference evidence="1" key="1">
    <citation type="submission" date="2019-08" db="EMBL/GenBank/DDBJ databases">
        <authorList>
            <person name="Kucharzyk K."/>
            <person name="Murdoch R.W."/>
            <person name="Higgins S."/>
            <person name="Loffler F."/>
        </authorList>
    </citation>
    <scope>NUCLEOTIDE SEQUENCE</scope>
</reference>
<accession>A0A645I197</accession>
<dbReference type="AlphaFoldDB" id="A0A645I197"/>
<name>A0A645I197_9ZZZZ</name>
<comment type="caution">
    <text evidence="1">The sequence shown here is derived from an EMBL/GenBank/DDBJ whole genome shotgun (WGS) entry which is preliminary data.</text>
</comment>
<protein>
    <submittedName>
        <fullName evidence="1">Uncharacterized protein</fullName>
    </submittedName>
</protein>
<evidence type="ECO:0000313" key="1">
    <source>
        <dbReference type="EMBL" id="MPN44522.1"/>
    </source>
</evidence>
<organism evidence="1">
    <name type="scientific">bioreactor metagenome</name>
    <dbReference type="NCBI Taxonomy" id="1076179"/>
    <lineage>
        <taxon>unclassified sequences</taxon>
        <taxon>metagenomes</taxon>
        <taxon>ecological metagenomes</taxon>
    </lineage>
</organism>
<gene>
    <name evidence="1" type="ORF">SDC9_192087</name>
</gene>
<sequence length="188" mass="21211">MDRVPDFRLQSDSLFVQLHGKTRLEFRVLFAAHWNKIGHLLPCRSGQRCVNAAVVPLKRHAGRAARRRDVSDPRAVPQCGDVRFAHIVDAAEPELLPVSRVPLPIQKFPSGHRFDDAGIGGRFFAVSFVDPEKHDPPGLAFKHRRRLRTVRKGPRAERRHLSPEEIGCHPQRVSLLTRLIIGLGVKQA</sequence>